<reference evidence="1" key="1">
    <citation type="submission" date="2022-07" db="EMBL/GenBank/DDBJ databases">
        <title>Genome Sequence of Lecanicillium saksenae.</title>
        <authorList>
            <person name="Buettner E."/>
        </authorList>
    </citation>
    <scope>NUCLEOTIDE SEQUENCE</scope>
    <source>
        <strain evidence="1">VT-O1</strain>
    </source>
</reference>
<name>A0ACC1R0W4_9HYPO</name>
<protein>
    <submittedName>
        <fullName evidence="1">Uncharacterized protein</fullName>
    </submittedName>
</protein>
<gene>
    <name evidence="1" type="ORF">NLG97_g3409</name>
</gene>
<proteinExistence type="predicted"/>
<evidence type="ECO:0000313" key="2">
    <source>
        <dbReference type="Proteomes" id="UP001148737"/>
    </source>
</evidence>
<accession>A0ACC1R0W4</accession>
<dbReference type="Proteomes" id="UP001148737">
    <property type="component" value="Unassembled WGS sequence"/>
</dbReference>
<keyword evidence="2" id="KW-1185">Reference proteome</keyword>
<dbReference type="EMBL" id="JANAKD010000282">
    <property type="protein sequence ID" value="KAJ3495426.1"/>
    <property type="molecule type" value="Genomic_DNA"/>
</dbReference>
<evidence type="ECO:0000313" key="1">
    <source>
        <dbReference type="EMBL" id="KAJ3495426.1"/>
    </source>
</evidence>
<sequence length="582" mass="62558">MKWLSVIFAVLAAQVSANVVPDACAAPAPSSSATKTPTAPDCEPTLVIDGAATGAFNKANSPVVFKPSCGSLNTEKGTYAVFKQGPGGQEPLKEFGMLLSYAVVKPDGIHVQQGFDEGQVGLTIIARSDNGSPIMQTFTLLFGAIDMPVQVIDENGKPAAGINVTADSVAYFGSSSELTTNDQGIVVFKNLPETSIGLVARSTDNKLAFTGVAPTTETQVLKLMPLSPVSLNTDFHTNNGTTGWVFESPKEVPVLDKRDSGFVLGTNGLKGISTGHAEPKVYKYTKTVHLKYRFITSEVPGGYFGTKYNDFYVVSIRSNMGDQTLDANSMNGLGLGSFDGDGATQFFDLQLPVHEDTTWVEFDIGVANVADGLFDSAIEVESIGDLKCDQCGSCETCPGNPTCQPTCQDPPRMTCDFYSRCAEPTLKCGSHGYAIRYGQKHCHGFSYWASKFSDQGQKWIWDTMKCLQNSLVQPLIQCGTTCSSFEAAAFDSHPKCYAESGVCFLPVLDYIKVGLVVRGDLFEGPARKQAEGTLLLCAKKYAPIVEAVLVELAKQAADDAIHYAEKALYEAAREWLRPHTSL</sequence>
<organism evidence="1 2">
    <name type="scientific">Lecanicillium saksenae</name>
    <dbReference type="NCBI Taxonomy" id="468837"/>
    <lineage>
        <taxon>Eukaryota</taxon>
        <taxon>Fungi</taxon>
        <taxon>Dikarya</taxon>
        <taxon>Ascomycota</taxon>
        <taxon>Pezizomycotina</taxon>
        <taxon>Sordariomycetes</taxon>
        <taxon>Hypocreomycetidae</taxon>
        <taxon>Hypocreales</taxon>
        <taxon>Cordycipitaceae</taxon>
        <taxon>Lecanicillium</taxon>
    </lineage>
</organism>
<comment type="caution">
    <text evidence="1">The sequence shown here is derived from an EMBL/GenBank/DDBJ whole genome shotgun (WGS) entry which is preliminary data.</text>
</comment>